<feature type="region of interest" description="Disordered" evidence="1">
    <location>
        <begin position="653"/>
        <end position="679"/>
    </location>
</feature>
<evidence type="ECO:0000313" key="4">
    <source>
        <dbReference type="EMBL" id="ONK74010.1"/>
    </source>
</evidence>
<dbReference type="InterPro" id="IPR006868">
    <property type="entry name" value="DUF630"/>
</dbReference>
<accession>A0A5P1FBU2</accession>
<sequence>MGCALSKHEGDEALFLCKERVRFIKQAMDSRFALSAAQLSYTQSLRSVGMALRQFAECENLVESSLSTSEPDKTPSHSSYASPSPSGIPEQIISPRNSGSPLSPRLSNTSYMRATTNSPLKFTVDSSSNSHFVEEESLTFPFPPPPPPPPLDSGFSWDFFDPIDAKGNAKVSNGGSGINENFSRLVGLNHEKEEGMATIIEEELRPIQSNEEFRWAKDNSNGNDCGSTNGNGSERPAVSKENEFVDDSRHKTNKGSIDEAVEVFPRANSAELNKSKGEKDGMDKELCTAREDASKFITHRAKDFASSIKDIEHRFAKAAESGHEVSRMLETKKIRLSISSEIIGKSSTSIFMSVLYPPCCIGGNAAENGTAPHMTKVITWNRSISSQSSSSRIPLTSASKDDCGESCSDFIEEFCMISGSHSSTLDRLYAWERKLYDEVKASEAIRKAYDQKCAQLRHQFAKDMNVQVIDKTRATVKDLHSRVMVAIQAVDSISRRIEMLRDEELQPQLLELIQGLIRMWKAMLECHHAQHITISLAYHMKASTASQHSESYKQTIAHLQNEIECFTSSFENWVDAQRSYVQALNSWLQKCILPPQERSWRRRVPFSPRRALAPPIFVLSADWLSGINSLPSKEVTDSLKRLVSDLHNLFEHQKEEKEEDQKPEINREQEQEANTEEKCEGRTNFARLQASLTRLFDQLTKFSEASAKVCENVKKGTEEACDAYINGGRFRFHQGLDALPL</sequence>
<gene>
    <name evidence="4" type="ORF">A4U43_C03F1860</name>
</gene>
<proteinExistence type="predicted"/>
<dbReference type="OMA" id="YHVKSAT"/>
<evidence type="ECO:0000259" key="2">
    <source>
        <dbReference type="Pfam" id="PF04782"/>
    </source>
</evidence>
<dbReference type="Gramene" id="ONK74010">
    <property type="protein sequence ID" value="ONK74010"/>
    <property type="gene ID" value="A4U43_C03F1860"/>
</dbReference>
<feature type="compositionally biased region" description="Polar residues" evidence="1">
    <location>
        <begin position="94"/>
        <end position="110"/>
    </location>
</feature>
<feature type="region of interest" description="Disordered" evidence="1">
    <location>
        <begin position="135"/>
        <end position="154"/>
    </location>
</feature>
<name>A0A5P1FBU2_ASPOF</name>
<evidence type="ECO:0000259" key="3">
    <source>
        <dbReference type="Pfam" id="PF04783"/>
    </source>
</evidence>
<dbReference type="AlphaFoldDB" id="A0A5P1FBU2"/>
<evidence type="ECO:0000256" key="1">
    <source>
        <dbReference type="SAM" id="MobiDB-lite"/>
    </source>
</evidence>
<feature type="compositionally biased region" description="Low complexity" evidence="1">
    <location>
        <begin position="76"/>
        <end position="89"/>
    </location>
</feature>
<dbReference type="OrthoDB" id="1871118at2759"/>
<dbReference type="EMBL" id="CM007383">
    <property type="protein sequence ID" value="ONK74010.1"/>
    <property type="molecule type" value="Genomic_DNA"/>
</dbReference>
<feature type="region of interest" description="Disordered" evidence="1">
    <location>
        <begin position="216"/>
        <end position="252"/>
    </location>
</feature>
<keyword evidence="5" id="KW-1185">Reference proteome</keyword>
<feature type="compositionally biased region" description="Pro residues" evidence="1">
    <location>
        <begin position="141"/>
        <end position="151"/>
    </location>
</feature>
<dbReference type="Proteomes" id="UP000243459">
    <property type="component" value="Chromosome 3"/>
</dbReference>
<feature type="region of interest" description="Disordered" evidence="1">
    <location>
        <begin position="63"/>
        <end position="110"/>
    </location>
</feature>
<dbReference type="PANTHER" id="PTHR21450">
    <property type="entry name" value="PROTEIN ALTERED PHOSPHATE STARVATION RESPONSE 1"/>
    <property type="match status" value="1"/>
</dbReference>
<dbReference type="Pfam" id="PF04783">
    <property type="entry name" value="DUF630"/>
    <property type="match status" value="1"/>
</dbReference>
<feature type="domain" description="DUF630" evidence="3">
    <location>
        <begin position="1"/>
        <end position="58"/>
    </location>
</feature>
<evidence type="ECO:0000313" key="5">
    <source>
        <dbReference type="Proteomes" id="UP000243459"/>
    </source>
</evidence>
<reference evidence="5" key="1">
    <citation type="journal article" date="2017" name="Nat. Commun.">
        <title>The asparagus genome sheds light on the origin and evolution of a young Y chromosome.</title>
        <authorList>
            <person name="Harkess A."/>
            <person name="Zhou J."/>
            <person name="Xu C."/>
            <person name="Bowers J.E."/>
            <person name="Van der Hulst R."/>
            <person name="Ayyampalayam S."/>
            <person name="Mercati F."/>
            <person name="Riccardi P."/>
            <person name="McKain M.R."/>
            <person name="Kakrana A."/>
            <person name="Tang H."/>
            <person name="Ray J."/>
            <person name="Groenendijk J."/>
            <person name="Arikit S."/>
            <person name="Mathioni S.M."/>
            <person name="Nakano M."/>
            <person name="Shan H."/>
            <person name="Telgmann-Rauber A."/>
            <person name="Kanno A."/>
            <person name="Yue Z."/>
            <person name="Chen H."/>
            <person name="Li W."/>
            <person name="Chen Y."/>
            <person name="Xu X."/>
            <person name="Zhang Y."/>
            <person name="Luo S."/>
            <person name="Chen H."/>
            <person name="Gao J."/>
            <person name="Mao Z."/>
            <person name="Pires J.C."/>
            <person name="Luo M."/>
            <person name="Kudrna D."/>
            <person name="Wing R.A."/>
            <person name="Meyers B.C."/>
            <person name="Yi K."/>
            <person name="Kong H."/>
            <person name="Lavrijsen P."/>
            <person name="Sunseri F."/>
            <person name="Falavigna A."/>
            <person name="Ye Y."/>
            <person name="Leebens-Mack J.H."/>
            <person name="Chen G."/>
        </authorList>
    </citation>
    <scope>NUCLEOTIDE SEQUENCE [LARGE SCALE GENOMIC DNA]</scope>
    <source>
        <strain evidence="5">cv. DH0086</strain>
    </source>
</reference>
<dbReference type="PANTHER" id="PTHR21450:SF35">
    <property type="entry name" value="TRANSCRIPTION FACTOR, PUTATIVE (DUF630 AND DUF632)-RELATED"/>
    <property type="match status" value="1"/>
</dbReference>
<organism evidence="4 5">
    <name type="scientific">Asparagus officinalis</name>
    <name type="common">Garden asparagus</name>
    <dbReference type="NCBI Taxonomy" id="4686"/>
    <lineage>
        <taxon>Eukaryota</taxon>
        <taxon>Viridiplantae</taxon>
        <taxon>Streptophyta</taxon>
        <taxon>Embryophyta</taxon>
        <taxon>Tracheophyta</taxon>
        <taxon>Spermatophyta</taxon>
        <taxon>Magnoliopsida</taxon>
        <taxon>Liliopsida</taxon>
        <taxon>Asparagales</taxon>
        <taxon>Asparagaceae</taxon>
        <taxon>Asparagoideae</taxon>
        <taxon>Asparagus</taxon>
    </lineage>
</organism>
<dbReference type="InterPro" id="IPR006867">
    <property type="entry name" value="DUF632"/>
</dbReference>
<protein>
    <recommendedName>
        <fullName evidence="6">DUF632 domain-containing protein</fullName>
    </recommendedName>
</protein>
<feature type="domain" description="DUF632" evidence="2">
    <location>
        <begin position="305"/>
        <end position="647"/>
    </location>
</feature>
<evidence type="ECO:0008006" key="6">
    <source>
        <dbReference type="Google" id="ProtNLM"/>
    </source>
</evidence>
<feature type="compositionally biased region" description="Polar residues" evidence="1">
    <location>
        <begin position="218"/>
        <end position="232"/>
    </location>
</feature>
<dbReference type="Pfam" id="PF04782">
    <property type="entry name" value="DUF632"/>
    <property type="match status" value="1"/>
</dbReference>
<feature type="compositionally biased region" description="Basic and acidic residues" evidence="1">
    <location>
        <begin position="237"/>
        <end position="250"/>
    </location>
</feature>